<dbReference type="GO" id="GO:0005739">
    <property type="term" value="C:mitochondrion"/>
    <property type="evidence" value="ECO:0007669"/>
    <property type="project" value="TreeGrafter"/>
</dbReference>
<dbReference type="OrthoDB" id="10264412at2759"/>
<evidence type="ECO:0000256" key="2">
    <source>
        <dbReference type="ARBA" id="ARBA00013165"/>
    </source>
</evidence>
<sequence length="1013" mass="115012">MNSVLLNLRKSLNNPSFLTSNSNHGLVSLKNHYCKSSSSATDTNHSYANTLNLPKTSFSMKANAVTREPTLLYDPYKLYLWQKDNNKGEDWILHDGPPYANGDLHMGHALNKILKDIVNRYKMLRGHRVNFIPGWDCHGLPIEQQAFKKIKKGNMSAVEIRKIATDFAMNEIAKQKKEFRKLGVMGDWEDPYMTLEPRYEVGQIQTFFDMYSKGYIYRGVKPVHWSPSSRTALADAELEYNEAHVSKSIFVKFKTTSLSQGLADALKGTSVSVENLNAIIWTTTPWTIPANLAISVSPTINYVVCKGNNNNEYYIVSQERLDSLRKSFSMPLEVVAEIQGKELAGTVTAHPQFNRRSPIILGDHVIEGSGTGLVHTAPGHGVEDFQVCKAHPDIPVISPVDDAGLFTIEAGEKFVGLDVLGDGNEAVITDLASIDALVFQEDYVHKYPYDWRTKKPIIIRTTNQWFVDLQNVQQPALESISRVNFVPPSGTNRLSSMVGKRNDWCISRQRVWGVPIPVFYRKDNDEPLVTDQTIQHVKEVFAQHGSDAWFSMDVKQLLPKEMESVADQYIKGNDTMDVWFDSGTSWRGVLVQRGIIPEDGAADLYLEGSDQHRGWFQSSLLTSQCVRDREPYKNVVTHGFLLDEKGIKMSKSIGNTIVPATVISGGSNKAQYPGYGVDLLRLWVASSEYSRDVSIGPTILTKILDSIKKLRNSQRFMLASNFDFNPALHTVPYEQLSDIDKYALHKLHLLQDSINKSYDAFSFQKVYNELINFSNEMSAFYFDIIKQRLYVENPNSLQRRSSQTVLFEILETVNKSLAPITIHTSEDVYRHQFHFNNPSDSIFMKGWFNIKQEHNNVSVYKKFNNIITVRDSINRILQSMRDKGIIGRSDEAKISISITNGPEPLYDILSSMSNQLNDIFCVSGVEVTLDSNNYKEPEQEEKDKFENSPITIENDQFELDQYLSLNLTKYMGKVKITGKRSDKHKCPRCWRHQSETVDHLCNSCDTIIQSLKN</sequence>
<evidence type="ECO:0000259" key="10">
    <source>
        <dbReference type="Pfam" id="PF00133"/>
    </source>
</evidence>
<keyword evidence="13" id="KW-1185">Reference proteome</keyword>
<organism evidence="12 13">
    <name type="scientific">Polysphondylium violaceum</name>
    <dbReference type="NCBI Taxonomy" id="133409"/>
    <lineage>
        <taxon>Eukaryota</taxon>
        <taxon>Amoebozoa</taxon>
        <taxon>Evosea</taxon>
        <taxon>Eumycetozoa</taxon>
        <taxon>Dictyostelia</taxon>
        <taxon>Dictyosteliales</taxon>
        <taxon>Dictyosteliaceae</taxon>
        <taxon>Polysphondylium</taxon>
    </lineage>
</organism>
<dbReference type="InterPro" id="IPR013155">
    <property type="entry name" value="M/V/L/I-tRNA-synth_anticd-bd"/>
</dbReference>
<dbReference type="GO" id="GO:0006428">
    <property type="term" value="P:isoleucyl-tRNA aminoacylation"/>
    <property type="evidence" value="ECO:0007669"/>
    <property type="project" value="InterPro"/>
</dbReference>
<evidence type="ECO:0000256" key="6">
    <source>
        <dbReference type="ARBA" id="ARBA00022917"/>
    </source>
</evidence>
<reference evidence="12" key="1">
    <citation type="submission" date="2020-01" db="EMBL/GenBank/DDBJ databases">
        <title>Development of genomics and gene disruption for Polysphondylium violaceum indicates a role for the polyketide synthase stlB in stalk morphogenesis.</title>
        <authorList>
            <person name="Narita B."/>
            <person name="Kawabe Y."/>
            <person name="Kin K."/>
            <person name="Saito T."/>
            <person name="Gibbs R."/>
            <person name="Kuspa A."/>
            <person name="Muzny D."/>
            <person name="Queller D."/>
            <person name="Richards S."/>
            <person name="Strassman J."/>
            <person name="Sucgang R."/>
            <person name="Worley K."/>
            <person name="Schaap P."/>
        </authorList>
    </citation>
    <scope>NUCLEOTIDE SEQUENCE</scope>
    <source>
        <strain evidence="12">QSvi11</strain>
    </source>
</reference>
<evidence type="ECO:0000256" key="5">
    <source>
        <dbReference type="ARBA" id="ARBA00022840"/>
    </source>
</evidence>
<keyword evidence="6 9" id="KW-0648">Protein biosynthesis</keyword>
<dbReference type="SUPFAM" id="SSF47323">
    <property type="entry name" value="Anticodon-binding domain of a subclass of class I aminoacyl-tRNA synthetases"/>
    <property type="match status" value="1"/>
</dbReference>
<dbReference type="InterPro" id="IPR009008">
    <property type="entry name" value="Val/Leu/Ile-tRNA-synth_edit"/>
</dbReference>
<dbReference type="InterPro" id="IPR033708">
    <property type="entry name" value="Anticodon_Ile_BEm"/>
</dbReference>
<dbReference type="Pfam" id="PF08264">
    <property type="entry name" value="Anticodon_1"/>
    <property type="match status" value="1"/>
</dbReference>
<dbReference type="InterPro" id="IPR002301">
    <property type="entry name" value="Ile-tRNA-ligase"/>
</dbReference>
<dbReference type="AlphaFoldDB" id="A0A8J4PR64"/>
<comment type="similarity">
    <text evidence="1 9">Belongs to the class-I aminoacyl-tRNA synthetase family.</text>
</comment>
<evidence type="ECO:0000313" key="13">
    <source>
        <dbReference type="Proteomes" id="UP000695562"/>
    </source>
</evidence>
<dbReference type="Gene3D" id="1.10.730.20">
    <property type="match status" value="1"/>
</dbReference>
<dbReference type="InterPro" id="IPR023585">
    <property type="entry name" value="Ile-tRNA-ligase_type1"/>
</dbReference>
<dbReference type="EC" id="6.1.1.5" evidence="2"/>
<dbReference type="Proteomes" id="UP000695562">
    <property type="component" value="Unassembled WGS sequence"/>
</dbReference>
<dbReference type="InterPro" id="IPR050081">
    <property type="entry name" value="Ile-tRNA_ligase"/>
</dbReference>
<dbReference type="PRINTS" id="PR00984">
    <property type="entry name" value="TRNASYNTHILE"/>
</dbReference>
<keyword evidence="5 9" id="KW-0067">ATP-binding</keyword>
<dbReference type="InterPro" id="IPR014729">
    <property type="entry name" value="Rossmann-like_a/b/a_fold"/>
</dbReference>
<dbReference type="GO" id="GO:0002161">
    <property type="term" value="F:aminoacyl-tRNA deacylase activity"/>
    <property type="evidence" value="ECO:0007669"/>
    <property type="project" value="InterPro"/>
</dbReference>
<proteinExistence type="inferred from homology"/>
<dbReference type="Gene3D" id="1.10.10.830">
    <property type="entry name" value="Ile-tRNA synthetase CP2 domain-like"/>
    <property type="match status" value="1"/>
</dbReference>
<name>A0A8J4PR64_9MYCE</name>
<feature type="domain" description="Methionyl/Valyl/Leucyl/Isoleucyl-tRNA synthetase anticodon-binding" evidence="11">
    <location>
        <begin position="740"/>
        <end position="895"/>
    </location>
</feature>
<dbReference type="GO" id="GO:0032543">
    <property type="term" value="P:mitochondrial translation"/>
    <property type="evidence" value="ECO:0007669"/>
    <property type="project" value="TreeGrafter"/>
</dbReference>
<dbReference type="InterPro" id="IPR002300">
    <property type="entry name" value="aa-tRNA-synth_Ia"/>
</dbReference>
<evidence type="ECO:0000256" key="1">
    <source>
        <dbReference type="ARBA" id="ARBA00005594"/>
    </source>
</evidence>
<dbReference type="SUPFAM" id="SSF50677">
    <property type="entry name" value="ValRS/IleRS/LeuRS editing domain"/>
    <property type="match status" value="1"/>
</dbReference>
<dbReference type="FunFam" id="3.40.50.620:FF:000152">
    <property type="entry name" value="Isoleucine--tRNA ligase"/>
    <property type="match status" value="1"/>
</dbReference>
<dbReference type="PROSITE" id="PS00178">
    <property type="entry name" value="AA_TRNA_LIGASE_I"/>
    <property type="match status" value="1"/>
</dbReference>
<evidence type="ECO:0000256" key="4">
    <source>
        <dbReference type="ARBA" id="ARBA00022741"/>
    </source>
</evidence>
<dbReference type="Pfam" id="PF00133">
    <property type="entry name" value="tRNA-synt_1"/>
    <property type="match status" value="1"/>
</dbReference>
<evidence type="ECO:0000256" key="9">
    <source>
        <dbReference type="RuleBase" id="RU363035"/>
    </source>
</evidence>
<keyword evidence="3 9" id="KW-0436">Ligase</keyword>
<keyword evidence="4 9" id="KW-0547">Nucleotide-binding</keyword>
<evidence type="ECO:0000256" key="7">
    <source>
        <dbReference type="ARBA" id="ARBA00023146"/>
    </source>
</evidence>
<keyword evidence="7 9" id="KW-0030">Aminoacyl-tRNA synthetase</keyword>
<comment type="caution">
    <text evidence="12">The sequence shown here is derived from an EMBL/GenBank/DDBJ whole genome shotgun (WGS) entry which is preliminary data.</text>
</comment>
<dbReference type="InterPro" id="IPR001412">
    <property type="entry name" value="aa-tRNA-synth_I_CS"/>
</dbReference>
<dbReference type="GO" id="GO:0000049">
    <property type="term" value="F:tRNA binding"/>
    <property type="evidence" value="ECO:0007669"/>
    <property type="project" value="InterPro"/>
</dbReference>
<evidence type="ECO:0000256" key="3">
    <source>
        <dbReference type="ARBA" id="ARBA00022598"/>
    </source>
</evidence>
<dbReference type="Gene3D" id="3.40.50.620">
    <property type="entry name" value="HUPs"/>
    <property type="match status" value="2"/>
</dbReference>
<dbReference type="PANTHER" id="PTHR42765">
    <property type="entry name" value="SOLEUCYL-TRNA SYNTHETASE"/>
    <property type="match status" value="1"/>
</dbReference>
<dbReference type="EMBL" id="AJWJ01000449">
    <property type="protein sequence ID" value="KAF2070759.1"/>
    <property type="molecule type" value="Genomic_DNA"/>
</dbReference>
<evidence type="ECO:0000313" key="12">
    <source>
        <dbReference type="EMBL" id="KAF2070759.1"/>
    </source>
</evidence>
<dbReference type="GO" id="GO:0005524">
    <property type="term" value="F:ATP binding"/>
    <property type="evidence" value="ECO:0007669"/>
    <property type="project" value="UniProtKB-KW"/>
</dbReference>
<dbReference type="InterPro" id="IPR009080">
    <property type="entry name" value="tRNAsynth_Ia_anticodon-bd"/>
</dbReference>
<gene>
    <name evidence="12" type="ORF">CYY_007922</name>
</gene>
<feature type="domain" description="Aminoacyl-tRNA synthetase class Ia" evidence="10">
    <location>
        <begin position="83"/>
        <end position="695"/>
    </location>
</feature>
<dbReference type="PANTHER" id="PTHR42765:SF1">
    <property type="entry name" value="ISOLEUCINE--TRNA LIGASE, MITOCHONDRIAL"/>
    <property type="match status" value="1"/>
</dbReference>
<accession>A0A8J4PR64</accession>
<protein>
    <recommendedName>
        <fullName evidence="2">isoleucine--tRNA ligase</fullName>
        <ecNumber evidence="2">6.1.1.5</ecNumber>
    </recommendedName>
    <alternativeName>
        <fullName evidence="8">Isoleucyl-tRNA synthetase</fullName>
    </alternativeName>
</protein>
<dbReference type="Gene3D" id="3.90.740.10">
    <property type="entry name" value="Valyl/Leucyl/Isoleucyl-tRNA synthetase, editing domain"/>
    <property type="match status" value="1"/>
</dbReference>
<dbReference type="HAMAP" id="MF_02002">
    <property type="entry name" value="Ile_tRNA_synth_type1"/>
    <property type="match status" value="1"/>
</dbReference>
<dbReference type="GO" id="GO:0004822">
    <property type="term" value="F:isoleucine-tRNA ligase activity"/>
    <property type="evidence" value="ECO:0007669"/>
    <property type="project" value="UniProtKB-EC"/>
</dbReference>
<evidence type="ECO:0000259" key="11">
    <source>
        <dbReference type="Pfam" id="PF08264"/>
    </source>
</evidence>
<dbReference type="NCBIfam" id="TIGR00392">
    <property type="entry name" value="ileS"/>
    <property type="match status" value="1"/>
</dbReference>
<evidence type="ECO:0000256" key="8">
    <source>
        <dbReference type="ARBA" id="ARBA00032665"/>
    </source>
</evidence>
<dbReference type="SUPFAM" id="SSF52374">
    <property type="entry name" value="Nucleotidylyl transferase"/>
    <property type="match status" value="1"/>
</dbReference>
<dbReference type="CDD" id="cd07960">
    <property type="entry name" value="Anticodon_Ia_Ile_BEm"/>
    <property type="match status" value="1"/>
</dbReference>